<dbReference type="InterPro" id="IPR029061">
    <property type="entry name" value="THDP-binding"/>
</dbReference>
<dbReference type="PANTHER" id="PTHR42818:SF1">
    <property type="entry name" value="SULFOPYRUVATE DECARBOXYLASE"/>
    <property type="match status" value="1"/>
</dbReference>
<dbReference type="PANTHER" id="PTHR42818">
    <property type="entry name" value="SULFOPYRUVATE DECARBOXYLASE SUBUNIT ALPHA"/>
    <property type="match status" value="1"/>
</dbReference>
<dbReference type="RefSeq" id="WP_269332864.1">
    <property type="nucleotide sequence ID" value="NZ_JAMZFT010000002.1"/>
</dbReference>
<evidence type="ECO:0000313" key="3">
    <source>
        <dbReference type="EMBL" id="MCP1336922.1"/>
    </source>
</evidence>
<sequence>MPGDDAKPREGSVANEFDWAPGDWRRDIFEAFRAADVRQVAYVPDAGHASLIRACHADNAMKAVVLTTEEEGIGVLAGAHLGGQRGVLLMQSSGVGNCVNTFSLIRNCGFPMVAIVTMRGEWGEFNPWQVPMGQGTEAAMKEGGFVVHRLDRADEVGPAVAAALSMAFDGGTPVALLLSQRLIGAKKF</sequence>
<evidence type="ECO:0000313" key="4">
    <source>
        <dbReference type="Proteomes" id="UP001055804"/>
    </source>
</evidence>
<dbReference type="GO" id="GO:0016831">
    <property type="term" value="F:carboxy-lyase activity"/>
    <property type="evidence" value="ECO:0007669"/>
    <property type="project" value="UniProtKB-KW"/>
</dbReference>
<evidence type="ECO:0000256" key="2">
    <source>
        <dbReference type="ARBA" id="ARBA00023239"/>
    </source>
</evidence>
<dbReference type="InterPro" id="IPR051818">
    <property type="entry name" value="TPP_dependent_decarboxylase"/>
</dbReference>
<keyword evidence="2" id="KW-0456">Lyase</keyword>
<gene>
    <name evidence="3" type="ORF">NJQ99_10920</name>
</gene>
<dbReference type="Proteomes" id="UP001055804">
    <property type="component" value="Unassembled WGS sequence"/>
</dbReference>
<protein>
    <submittedName>
        <fullName evidence="3">Thiamine pyrophosphate-binding protein</fullName>
    </submittedName>
</protein>
<organism evidence="3 4">
    <name type="scientific">Futiania mangrovi</name>
    <dbReference type="NCBI Taxonomy" id="2959716"/>
    <lineage>
        <taxon>Bacteria</taxon>
        <taxon>Pseudomonadati</taxon>
        <taxon>Pseudomonadota</taxon>
        <taxon>Alphaproteobacteria</taxon>
        <taxon>Futianiales</taxon>
        <taxon>Futianiaceae</taxon>
        <taxon>Futiania</taxon>
    </lineage>
</organism>
<reference evidence="3" key="1">
    <citation type="submission" date="2022-06" db="EMBL/GenBank/DDBJ databases">
        <title>Isolation and Genomics of Futiania mangrovii gen. nov., sp. nov., a Rare and Metabolically-versatile member in the Class Alphaproteobacteria.</title>
        <authorList>
            <person name="Liu L."/>
            <person name="Huang W.-C."/>
            <person name="Pan J."/>
            <person name="Li J."/>
            <person name="Huang Y."/>
            <person name="Du H."/>
            <person name="Liu Y."/>
            <person name="Li M."/>
        </authorList>
    </citation>
    <scope>NUCLEOTIDE SEQUENCE</scope>
    <source>
        <strain evidence="3">FT118</strain>
    </source>
</reference>
<dbReference type="CDD" id="cd07035">
    <property type="entry name" value="TPP_PYR_POX_like"/>
    <property type="match status" value="1"/>
</dbReference>
<keyword evidence="4" id="KW-1185">Reference proteome</keyword>
<dbReference type="SUPFAM" id="SSF52518">
    <property type="entry name" value="Thiamin diphosphate-binding fold (THDP-binding)"/>
    <property type="match status" value="1"/>
</dbReference>
<name>A0A9J6PLK2_9PROT</name>
<accession>A0A9J6PLK2</accession>
<proteinExistence type="predicted"/>
<dbReference type="AlphaFoldDB" id="A0A9J6PLK2"/>
<comment type="caution">
    <text evidence="3">The sequence shown here is derived from an EMBL/GenBank/DDBJ whole genome shotgun (WGS) entry which is preliminary data.</text>
</comment>
<keyword evidence="1" id="KW-0210">Decarboxylase</keyword>
<dbReference type="Gene3D" id="3.40.50.970">
    <property type="match status" value="1"/>
</dbReference>
<dbReference type="EMBL" id="JAMZFT010000002">
    <property type="protein sequence ID" value="MCP1336922.1"/>
    <property type="molecule type" value="Genomic_DNA"/>
</dbReference>
<evidence type="ECO:0000256" key="1">
    <source>
        <dbReference type="ARBA" id="ARBA00022793"/>
    </source>
</evidence>